<proteinExistence type="predicted"/>
<dbReference type="STRING" id="1209931.A0A135UQN3"/>
<protein>
    <submittedName>
        <fullName evidence="2">Uncharacterized protein</fullName>
    </submittedName>
</protein>
<evidence type="ECO:0000313" key="3">
    <source>
        <dbReference type="Proteomes" id="UP000070121"/>
    </source>
</evidence>
<evidence type="ECO:0000256" key="1">
    <source>
        <dbReference type="SAM" id="Phobius"/>
    </source>
</evidence>
<organism evidence="2 3">
    <name type="scientific">Colletotrichum salicis</name>
    <dbReference type="NCBI Taxonomy" id="1209931"/>
    <lineage>
        <taxon>Eukaryota</taxon>
        <taxon>Fungi</taxon>
        <taxon>Dikarya</taxon>
        <taxon>Ascomycota</taxon>
        <taxon>Pezizomycotina</taxon>
        <taxon>Sordariomycetes</taxon>
        <taxon>Hypocreomycetidae</taxon>
        <taxon>Glomerellales</taxon>
        <taxon>Glomerellaceae</taxon>
        <taxon>Colletotrichum</taxon>
        <taxon>Colletotrichum acutatum species complex</taxon>
    </lineage>
</organism>
<keyword evidence="1" id="KW-1133">Transmembrane helix</keyword>
<dbReference type="Proteomes" id="UP000070121">
    <property type="component" value="Unassembled WGS sequence"/>
</dbReference>
<sequence length="192" mass="21802">MAVDGSNCPEDSNSTDRLLRSLMRLLNEQKKAEDNETNWDPITFFFTLPVGILATIFTVTTAFQGILVAGKGRRKTNKRAIGKWHQTTEWHWNWQDIALKSVFSWLPTLWVRKLSTWKQWVHKSRPKYQADHVATWVRFFEKVGLEYLGDSKCKRHLQPVTGDYLPDDLIAAPAYGQVGAIIAAAAATGAQN</sequence>
<dbReference type="AlphaFoldDB" id="A0A135UQN3"/>
<reference evidence="2 3" key="1">
    <citation type="submission" date="2014-02" db="EMBL/GenBank/DDBJ databases">
        <title>The genome sequence of Colletotrichum salicis CBS 607.94.</title>
        <authorList>
            <person name="Baroncelli R."/>
            <person name="Thon M.R."/>
        </authorList>
    </citation>
    <scope>NUCLEOTIDE SEQUENCE [LARGE SCALE GENOMIC DNA]</scope>
    <source>
        <strain evidence="2 3">CBS 607.94</strain>
    </source>
</reference>
<accession>A0A135UQN3</accession>
<feature type="transmembrane region" description="Helical" evidence="1">
    <location>
        <begin position="44"/>
        <end position="69"/>
    </location>
</feature>
<comment type="caution">
    <text evidence="2">The sequence shown here is derived from an EMBL/GenBank/DDBJ whole genome shotgun (WGS) entry which is preliminary data.</text>
</comment>
<keyword evidence="3" id="KW-1185">Reference proteome</keyword>
<gene>
    <name evidence="2" type="ORF">CSAL01_12112</name>
</gene>
<dbReference type="OrthoDB" id="4812780at2759"/>
<dbReference type="EMBL" id="JFFI01001157">
    <property type="protein sequence ID" value="KXH62704.1"/>
    <property type="molecule type" value="Genomic_DNA"/>
</dbReference>
<keyword evidence="1" id="KW-0472">Membrane</keyword>
<name>A0A135UQN3_9PEZI</name>
<evidence type="ECO:0000313" key="2">
    <source>
        <dbReference type="EMBL" id="KXH62704.1"/>
    </source>
</evidence>
<keyword evidence="1" id="KW-0812">Transmembrane</keyword>